<evidence type="ECO:0000256" key="1">
    <source>
        <dbReference type="SAM" id="MobiDB-lite"/>
    </source>
</evidence>
<dbReference type="OrthoDB" id="7864872at2"/>
<proteinExistence type="predicted"/>
<gene>
    <name evidence="2" type="ORF">DEA8626_01376</name>
</gene>
<dbReference type="EMBL" id="OMOQ01000001">
    <property type="protein sequence ID" value="SPH17849.1"/>
    <property type="molecule type" value="Genomic_DNA"/>
</dbReference>
<accession>A0A2R8B5G2</accession>
<dbReference type="Proteomes" id="UP000244924">
    <property type="component" value="Unassembled WGS sequence"/>
</dbReference>
<evidence type="ECO:0000313" key="2">
    <source>
        <dbReference type="EMBL" id="SPH17849.1"/>
    </source>
</evidence>
<feature type="region of interest" description="Disordered" evidence="1">
    <location>
        <begin position="1"/>
        <end position="20"/>
    </location>
</feature>
<evidence type="ECO:0000313" key="3">
    <source>
        <dbReference type="Proteomes" id="UP000244924"/>
    </source>
</evidence>
<protein>
    <submittedName>
        <fullName evidence="2">Uncharacterized protein</fullName>
    </submittedName>
</protein>
<dbReference type="AlphaFoldDB" id="A0A2R8B5G2"/>
<dbReference type="RefSeq" id="WP_108852248.1">
    <property type="nucleotide sequence ID" value="NZ_OMOQ01000001.1"/>
</dbReference>
<reference evidence="2 3" key="1">
    <citation type="submission" date="2018-03" db="EMBL/GenBank/DDBJ databases">
        <authorList>
            <person name="Keele B.F."/>
        </authorList>
    </citation>
    <scope>NUCLEOTIDE SEQUENCE [LARGE SCALE GENOMIC DNA]</scope>
    <source>
        <strain evidence="2 3">CECT 8626</strain>
    </source>
</reference>
<organism evidence="2 3">
    <name type="scientific">Albidovulum aquaemixtae</name>
    <dbReference type="NCBI Taxonomy" id="1542388"/>
    <lineage>
        <taxon>Bacteria</taxon>
        <taxon>Pseudomonadati</taxon>
        <taxon>Pseudomonadota</taxon>
        <taxon>Alphaproteobacteria</taxon>
        <taxon>Rhodobacterales</taxon>
        <taxon>Paracoccaceae</taxon>
        <taxon>Albidovulum</taxon>
    </lineage>
</organism>
<sequence length="131" mass="14064">MSQPHADETEPEGAGDDRAPNTLRILSLGIAPALLERVRETTGASFVIAQFPALDVQLLAQVMPDIVLAPLLGQGFDILDLADRLSEMGYRGALHAVTPPLPDPDAVRREVTSHCEGVVFSLIVLDEQTPD</sequence>
<keyword evidence="3" id="KW-1185">Reference proteome</keyword>
<name>A0A2R8B5G2_9RHOB</name>